<reference evidence="3" key="1">
    <citation type="submission" date="2021-01" db="EMBL/GenBank/DDBJ databases">
        <title>Genome public.</title>
        <authorList>
            <person name="Liu C."/>
            <person name="Sun Q."/>
        </authorList>
    </citation>
    <scope>NUCLEOTIDE SEQUENCE [LARGE SCALE GENOMIC DNA]</scope>
    <source>
        <strain evidence="3">YIM B02567</strain>
    </source>
</reference>
<organism evidence="2 3">
    <name type="scientific">Chryseobacterium paridis</name>
    <dbReference type="NCBI Taxonomy" id="2800328"/>
    <lineage>
        <taxon>Bacteria</taxon>
        <taxon>Pseudomonadati</taxon>
        <taxon>Bacteroidota</taxon>
        <taxon>Flavobacteriia</taxon>
        <taxon>Flavobacteriales</taxon>
        <taxon>Weeksellaceae</taxon>
        <taxon>Chryseobacterium group</taxon>
        <taxon>Chryseobacterium</taxon>
    </lineage>
</organism>
<protein>
    <recommendedName>
        <fullName evidence="4">YD repeat-containing protein</fullName>
    </recommendedName>
</protein>
<proteinExistence type="predicted"/>
<keyword evidence="3" id="KW-1185">Reference proteome</keyword>
<dbReference type="RefSeq" id="WP_200249259.1">
    <property type="nucleotide sequence ID" value="NZ_JAENHK010000011.1"/>
</dbReference>
<name>A0ABS1G0R8_9FLAO</name>
<feature type="signal peptide" evidence="1">
    <location>
        <begin position="1"/>
        <end position="20"/>
    </location>
</feature>
<feature type="non-terminal residue" evidence="2">
    <location>
        <position position="924"/>
    </location>
</feature>
<gene>
    <name evidence="2" type="ORF">JHL15_21170</name>
</gene>
<dbReference type="Proteomes" id="UP000628669">
    <property type="component" value="Unassembled WGS sequence"/>
</dbReference>
<keyword evidence="1" id="KW-0732">Signal</keyword>
<evidence type="ECO:0000256" key="1">
    <source>
        <dbReference type="SAM" id="SignalP"/>
    </source>
</evidence>
<evidence type="ECO:0000313" key="2">
    <source>
        <dbReference type="EMBL" id="MBK1898283.1"/>
    </source>
</evidence>
<dbReference type="EMBL" id="JAENHK010000011">
    <property type="protein sequence ID" value="MBK1898283.1"/>
    <property type="molecule type" value="Genomic_DNA"/>
</dbReference>
<sequence>MKRKIIILGTLLFLSNNINAQYVPKILPPSPNAISIAKFVESPVSYYRGSASIGIPLINIDTGDIPLNVSIQYDTKGIRVGEVASSVGAGWSLSAGGLITRQVRQRPDEYTRGYLTYSYNSTFEDNGTLRQQLNNENASYGDSDTPVDEDPDLFFINFLGRSAKFIIDNVTKKAIVQSFDDWKIDIDYEDASAGNFRINKIVIIDESGNKYYFGKDSTGTSSAYDIVTSVSSGIITDTPKNEENGYKTAWHLKEVKTQKDTYTFNYTSEQVVTYSKSDLNKGDNMGSISLSTIRTTQQVLQAVSFPKGTIEFIFNQSEREDLNGGKALNNIILKDKIGTQIKKVSFVQNYRLGNGDNNNIHPVALSKDQKSDKRLFLNQINEIGRDESLISSYKLEYNQGELPNRHSNSIDYWGYFNGKPNKMNIFTDASDRDVYGNFAEAGILTKIIYPTGGSENFYYEDNQVVVPNYFSLFMLSNPSRIVYDEKSTAVAKTSNIFVLNSGSSTLGKYIKEFEITSIYGNKLSFNAMLGVGCTSVETTNCKTKVRLYRFNAATGTILATYVITQGNNVDIVNPPIESGNYRLEVSNPSFTLSDSENFETNPFSVVVRWKERKPNVPINSFIGGGRRVSRIETNENGKITKRKFTYTLDDGTTSGKLLGIPDYMCVIKKYGNISLVAGQLSSRIQPMSSFNNAGQVGYSKVTESFLSADDSLLWSKKYIFSNYPDGGEYYRFPYHLPDDMDWARGLNLKTISYDSAGKTVEVLENKYNFSGEEFSPYRFFKKYDGTVVTNAPYTELISTPPSQAPSSYIISHAIKSVPMYKWGKYLNDSTDSNPAGSSDIYRTAFFYSGMIRNYKKIKTEYSNGSPTQVTNIDAVQESTIHHQVTKQTTTSPDGTVNETNYQYAHEKGNQKLIAANMIGIPLET</sequence>
<accession>A0ABS1G0R8</accession>
<comment type="caution">
    <text evidence="2">The sequence shown here is derived from an EMBL/GenBank/DDBJ whole genome shotgun (WGS) entry which is preliminary data.</text>
</comment>
<evidence type="ECO:0008006" key="4">
    <source>
        <dbReference type="Google" id="ProtNLM"/>
    </source>
</evidence>
<feature type="chain" id="PRO_5046584336" description="YD repeat-containing protein" evidence="1">
    <location>
        <begin position="21"/>
        <end position="924"/>
    </location>
</feature>
<evidence type="ECO:0000313" key="3">
    <source>
        <dbReference type="Proteomes" id="UP000628669"/>
    </source>
</evidence>